<dbReference type="Proteomes" id="UP000035642">
    <property type="component" value="Unassembled WGS sequence"/>
</dbReference>
<evidence type="ECO:0000313" key="2">
    <source>
        <dbReference type="Proteomes" id="UP000035642"/>
    </source>
</evidence>
<proteinExistence type="predicted"/>
<evidence type="ECO:0000313" key="3">
    <source>
        <dbReference type="WBParaSite" id="ACAC_0001063201-mRNA-1"/>
    </source>
</evidence>
<dbReference type="WBParaSite" id="ACAC_0001063201-mRNA-1">
    <property type="protein sequence ID" value="ACAC_0001063201-mRNA-1"/>
    <property type="gene ID" value="ACAC_0001063201"/>
</dbReference>
<keyword evidence="2" id="KW-1185">Reference proteome</keyword>
<keyword evidence="1" id="KW-0732">Signal</keyword>
<reference evidence="3" key="2">
    <citation type="submission" date="2016-04" db="UniProtKB">
        <authorList>
            <consortium name="WormBaseParasite"/>
        </authorList>
    </citation>
    <scope>IDENTIFICATION</scope>
</reference>
<feature type="chain" id="PRO_5007630180" evidence="1">
    <location>
        <begin position="24"/>
        <end position="182"/>
    </location>
</feature>
<organism evidence="2 3">
    <name type="scientific">Angiostrongylus cantonensis</name>
    <name type="common">Rat lungworm</name>
    <dbReference type="NCBI Taxonomy" id="6313"/>
    <lineage>
        <taxon>Eukaryota</taxon>
        <taxon>Metazoa</taxon>
        <taxon>Ecdysozoa</taxon>
        <taxon>Nematoda</taxon>
        <taxon>Chromadorea</taxon>
        <taxon>Rhabditida</taxon>
        <taxon>Rhabditina</taxon>
        <taxon>Rhabditomorpha</taxon>
        <taxon>Strongyloidea</taxon>
        <taxon>Metastrongylidae</taxon>
        <taxon>Angiostrongylus</taxon>
    </lineage>
</organism>
<reference evidence="2" key="1">
    <citation type="submission" date="2012-09" db="EMBL/GenBank/DDBJ databases">
        <authorList>
            <person name="Martin A.A."/>
        </authorList>
    </citation>
    <scope>NUCLEOTIDE SEQUENCE</scope>
</reference>
<name>A0A158PB95_ANGCA</name>
<feature type="signal peptide" evidence="1">
    <location>
        <begin position="1"/>
        <end position="23"/>
    </location>
</feature>
<evidence type="ECO:0000256" key="1">
    <source>
        <dbReference type="SAM" id="SignalP"/>
    </source>
</evidence>
<sequence>MATATPTVAMVAMVATVATVATATPLTAGGATEVTATHHTHFMDRSAVLRAVLLTIALFIKSSDERVFRDVCCCCYAGGWGAGLVIVGWLAGTVPVYEAVGPPRPPEMVGTGLVSPPTQTYVVRPVMQPMLQTLSPSMVQSLPLGQQAYPYGDVAEKRDGPLKRFLRGAADGFMLGAMGWLG</sequence>
<dbReference type="AlphaFoldDB" id="A0A158PB95"/>
<protein>
    <submittedName>
        <fullName evidence="3">Genome assembly, chromosome: II</fullName>
    </submittedName>
</protein>
<accession>A0A158PB95</accession>